<dbReference type="VEuPathDB" id="MicrosporidiaDB:H312_03324"/>
<keyword evidence="3" id="KW-1185">Reference proteome</keyword>
<feature type="signal peptide" evidence="1">
    <location>
        <begin position="1"/>
        <end position="16"/>
    </location>
</feature>
<reference evidence="2 3" key="2">
    <citation type="submission" date="2014-03" db="EMBL/GenBank/DDBJ databases">
        <title>The Genome Sequence of Anncaliia algerae insect isolate PRA339.</title>
        <authorList>
            <consortium name="The Broad Institute Genome Sequencing Platform"/>
            <consortium name="The Broad Institute Genome Sequencing Center for Infectious Disease"/>
            <person name="Cuomo C."/>
            <person name="Becnel J."/>
            <person name="Sanscrainte N."/>
            <person name="Walker B."/>
            <person name="Young S.K."/>
            <person name="Zeng Q."/>
            <person name="Gargeya S."/>
            <person name="Fitzgerald M."/>
            <person name="Haas B."/>
            <person name="Abouelleil A."/>
            <person name="Alvarado L."/>
            <person name="Arachchi H.M."/>
            <person name="Berlin A.M."/>
            <person name="Chapman S.B."/>
            <person name="Dewar J."/>
            <person name="Goldberg J."/>
            <person name="Griggs A."/>
            <person name="Gujja S."/>
            <person name="Hansen M."/>
            <person name="Howarth C."/>
            <person name="Imamovic A."/>
            <person name="Larimer J."/>
            <person name="McCowan C."/>
            <person name="Murphy C."/>
            <person name="Neiman D."/>
            <person name="Pearson M."/>
            <person name="Priest M."/>
            <person name="Roberts A."/>
            <person name="Saif S."/>
            <person name="Shea T."/>
            <person name="Sisk P."/>
            <person name="Sykes S."/>
            <person name="Wortman J."/>
            <person name="Nusbaum C."/>
            <person name="Birren B."/>
        </authorList>
    </citation>
    <scope>NUCLEOTIDE SEQUENCE [LARGE SCALE GENOMIC DNA]</scope>
    <source>
        <strain evidence="2 3">PRA339</strain>
    </source>
</reference>
<evidence type="ECO:0000256" key="1">
    <source>
        <dbReference type="SAM" id="SignalP"/>
    </source>
</evidence>
<sequence length="142" mass="16255">MLTPFLLVSFIINVVCIENETENHDSYIVKGLNYDLSVSEKNYYHGHLGEDYDFLKEVKSIDEGFNVIIRAKRKYISVSLNENTVLVNINRTIADHYIKNASYQFIVSGGELYDVYIEEILRGDVVHSVLALRIKKSASNGY</sequence>
<accession>A0A059EW70</accession>
<dbReference type="Proteomes" id="UP000030655">
    <property type="component" value="Unassembled WGS sequence"/>
</dbReference>
<evidence type="ECO:0000313" key="2">
    <source>
        <dbReference type="EMBL" id="KCZ79288.1"/>
    </source>
</evidence>
<organism evidence="2 3">
    <name type="scientific">Anncaliia algerae PRA339</name>
    <dbReference type="NCBI Taxonomy" id="1288291"/>
    <lineage>
        <taxon>Eukaryota</taxon>
        <taxon>Fungi</taxon>
        <taxon>Fungi incertae sedis</taxon>
        <taxon>Microsporidia</taxon>
        <taxon>Tubulinosematoidea</taxon>
        <taxon>Tubulinosematidae</taxon>
        <taxon>Anncaliia</taxon>
    </lineage>
</organism>
<dbReference type="HOGENOM" id="CLU_1815329_0_0_1"/>
<dbReference type="EMBL" id="KK365307">
    <property type="protein sequence ID" value="KCZ79288.1"/>
    <property type="molecule type" value="Genomic_DNA"/>
</dbReference>
<evidence type="ECO:0000313" key="3">
    <source>
        <dbReference type="Proteomes" id="UP000030655"/>
    </source>
</evidence>
<proteinExistence type="predicted"/>
<gene>
    <name evidence="2" type="ORF">H312_03324</name>
</gene>
<protein>
    <submittedName>
        <fullName evidence="2">Uncharacterized protein</fullName>
    </submittedName>
</protein>
<reference evidence="3" key="1">
    <citation type="submission" date="2013-02" db="EMBL/GenBank/DDBJ databases">
        <authorList>
            <consortium name="The Broad Institute Genome Sequencing Platform"/>
            <person name="Cuomo C."/>
            <person name="Becnel J."/>
            <person name="Sanscrainte N."/>
            <person name="Walker B."/>
            <person name="Young S.K."/>
            <person name="Zeng Q."/>
            <person name="Gargeya S."/>
            <person name="Fitzgerald M."/>
            <person name="Haas B."/>
            <person name="Abouelleil A."/>
            <person name="Alvarado L."/>
            <person name="Arachchi H.M."/>
            <person name="Berlin A.M."/>
            <person name="Chapman S.B."/>
            <person name="Dewar J."/>
            <person name="Goldberg J."/>
            <person name="Griggs A."/>
            <person name="Gujja S."/>
            <person name="Hansen M."/>
            <person name="Howarth C."/>
            <person name="Imamovic A."/>
            <person name="Larimer J."/>
            <person name="McCowan C."/>
            <person name="Murphy C."/>
            <person name="Neiman D."/>
            <person name="Pearson M."/>
            <person name="Priest M."/>
            <person name="Roberts A."/>
            <person name="Saif S."/>
            <person name="Shea T."/>
            <person name="Sisk P."/>
            <person name="Sykes S."/>
            <person name="Wortman J."/>
            <person name="Nusbaum C."/>
            <person name="Birren B."/>
        </authorList>
    </citation>
    <scope>NUCLEOTIDE SEQUENCE [LARGE SCALE GENOMIC DNA]</scope>
    <source>
        <strain evidence="3">PRA339</strain>
    </source>
</reference>
<feature type="chain" id="PRO_5001571698" evidence="1">
    <location>
        <begin position="17"/>
        <end position="142"/>
    </location>
</feature>
<name>A0A059EW70_9MICR</name>
<keyword evidence="1" id="KW-0732">Signal</keyword>
<dbReference type="AlphaFoldDB" id="A0A059EW70"/>
<dbReference type="OrthoDB" id="2186793at2759"/>